<organism evidence="3 4">
    <name type="scientific">Apiospora marii</name>
    <dbReference type="NCBI Taxonomy" id="335849"/>
    <lineage>
        <taxon>Eukaryota</taxon>
        <taxon>Fungi</taxon>
        <taxon>Dikarya</taxon>
        <taxon>Ascomycota</taxon>
        <taxon>Pezizomycotina</taxon>
        <taxon>Sordariomycetes</taxon>
        <taxon>Xylariomycetidae</taxon>
        <taxon>Amphisphaeriales</taxon>
        <taxon>Apiosporaceae</taxon>
        <taxon>Apiospora</taxon>
    </lineage>
</organism>
<comment type="caution">
    <text evidence="3">The sequence shown here is derived from an EMBL/GenBank/DDBJ whole genome shotgun (WGS) entry which is preliminary data.</text>
</comment>
<evidence type="ECO:0000313" key="4">
    <source>
        <dbReference type="Proteomes" id="UP001396898"/>
    </source>
</evidence>
<protein>
    <recommendedName>
        <fullName evidence="2">DUF6546 domain-containing protein</fullName>
    </recommendedName>
</protein>
<feature type="compositionally biased region" description="Low complexity" evidence="1">
    <location>
        <begin position="45"/>
        <end position="54"/>
    </location>
</feature>
<reference evidence="3 4" key="1">
    <citation type="submission" date="2023-01" db="EMBL/GenBank/DDBJ databases">
        <title>Analysis of 21 Apiospora genomes using comparative genomics revels a genus with tremendous synthesis potential of carbohydrate active enzymes and secondary metabolites.</title>
        <authorList>
            <person name="Sorensen T."/>
        </authorList>
    </citation>
    <scope>NUCLEOTIDE SEQUENCE [LARGE SCALE GENOMIC DNA]</scope>
    <source>
        <strain evidence="3 4">CBS 20057</strain>
    </source>
</reference>
<feature type="region of interest" description="Disordered" evidence="1">
    <location>
        <begin position="1"/>
        <end position="54"/>
    </location>
</feature>
<sequence length="565" mass="63542">MVTTRSQTRATVVPQPRSGRQKKVTTRSQTRAAVIPQPRSGRQQKAAATTATKSAISRRSRFSWFSLPPEIRTMILDEVARAQFPGWASSAAPVCKEWHALIAPRNFHRLNLWASDLPKLERMVSSARHQRWVRHISLSMQLPAYNCSSCRWNDRFRARPKHMAIMGRALLGLLTVLSAWEPAEHGGIELELNARSPSDTGHWVKDHCAGLEYEPDGERVEAQRGDIKRYHDPKHAWLSGKQTGRLFHRAIGRPYTDIDIYPPGDLPAVPAITGLVIRRGFRRQITPAALRLLFAKLPRLEKLVYEPWRVHYEPSLIAAHRGALASLLRDHLPPGIKTVAVYEEFSEQLAAALHQTVSILGHLHKYKALQDPYAIGGGVLDRALVRRSQSLEELAVSYLVDAAAFFHDCSRQAYRWPRLRSLTLTAPRLSAPDNAREASDLLQMAGLVAARQMPRLERLVLWNARHEQTAWAFTYEKQAGKRQATIQLRGTWILPLERRVVGAWEKVVASLGSSACCQLVVKESELLQGVTIQSRGDAIYHLRLPTGSLTPCRCGSRASMGWRGI</sequence>
<evidence type="ECO:0000313" key="3">
    <source>
        <dbReference type="EMBL" id="KAK8018943.1"/>
    </source>
</evidence>
<dbReference type="EMBL" id="JAQQWI010000010">
    <property type="protein sequence ID" value="KAK8018943.1"/>
    <property type="molecule type" value="Genomic_DNA"/>
</dbReference>
<keyword evidence="4" id="KW-1185">Reference proteome</keyword>
<dbReference type="Proteomes" id="UP001396898">
    <property type="component" value="Unassembled WGS sequence"/>
</dbReference>
<proteinExistence type="predicted"/>
<evidence type="ECO:0000256" key="1">
    <source>
        <dbReference type="SAM" id="MobiDB-lite"/>
    </source>
</evidence>
<feature type="domain" description="DUF6546" evidence="2">
    <location>
        <begin position="332"/>
        <end position="546"/>
    </location>
</feature>
<dbReference type="InterPro" id="IPR046676">
    <property type="entry name" value="DUF6546"/>
</dbReference>
<feature type="compositionally biased region" description="Polar residues" evidence="1">
    <location>
        <begin position="1"/>
        <end position="10"/>
    </location>
</feature>
<accession>A0ABR1RVE9</accession>
<evidence type="ECO:0000259" key="2">
    <source>
        <dbReference type="Pfam" id="PF20183"/>
    </source>
</evidence>
<dbReference type="Pfam" id="PF20183">
    <property type="entry name" value="DUF6546"/>
    <property type="match status" value="1"/>
</dbReference>
<gene>
    <name evidence="3" type="ORF">PG991_008133</name>
</gene>
<name>A0ABR1RVE9_9PEZI</name>